<evidence type="ECO:0000313" key="1">
    <source>
        <dbReference type="EMBL" id="MFC3860786.1"/>
    </source>
</evidence>
<accession>A0ABV8A8B8</accession>
<dbReference type="EMBL" id="JBHRZF010000096">
    <property type="protein sequence ID" value="MFC3860786.1"/>
    <property type="molecule type" value="Genomic_DNA"/>
</dbReference>
<evidence type="ECO:0008006" key="3">
    <source>
        <dbReference type="Google" id="ProtNLM"/>
    </source>
</evidence>
<reference evidence="2" key="1">
    <citation type="journal article" date="2019" name="Int. J. Syst. Evol. Microbiol.">
        <title>The Global Catalogue of Microorganisms (GCM) 10K type strain sequencing project: providing services to taxonomists for standard genome sequencing and annotation.</title>
        <authorList>
            <consortium name="The Broad Institute Genomics Platform"/>
            <consortium name="The Broad Institute Genome Sequencing Center for Infectious Disease"/>
            <person name="Wu L."/>
            <person name="Ma J."/>
        </authorList>
    </citation>
    <scope>NUCLEOTIDE SEQUENCE [LARGE SCALE GENOMIC DNA]</scope>
    <source>
        <strain evidence="2">CCTCC AB 2013263</strain>
    </source>
</reference>
<sequence>MNTKNHARKLRDALNAVTGLNITHSQALEVSARLQGYRHLHELQQQESEVSTPSVPRALTSAERDMLAELARQDVTPVYDFESPFSPNRVPTHHVDVPGRGVAHRDGGAGVYVVLPSRATQCSDCGRPIAEGELCTRSADKKATTAGIRYTHCRSCVPLTVTPRDPEAIRRERHVELLTYISFRSRENAVMFFNEIQALLTIDHPLAFQTELDGDRLAQSLGIALYDPPIERSIVSD</sequence>
<dbReference type="RefSeq" id="WP_380077056.1">
    <property type="nucleotide sequence ID" value="NZ_JBHRZF010000096.1"/>
</dbReference>
<dbReference type="Proteomes" id="UP001595748">
    <property type="component" value="Unassembled WGS sequence"/>
</dbReference>
<organism evidence="1 2">
    <name type="scientific">Deinococcus antarcticus</name>
    <dbReference type="NCBI Taxonomy" id="1298767"/>
    <lineage>
        <taxon>Bacteria</taxon>
        <taxon>Thermotogati</taxon>
        <taxon>Deinococcota</taxon>
        <taxon>Deinococci</taxon>
        <taxon>Deinococcales</taxon>
        <taxon>Deinococcaceae</taxon>
        <taxon>Deinococcus</taxon>
    </lineage>
</organism>
<gene>
    <name evidence="1" type="ORF">ACFOPQ_08415</name>
</gene>
<evidence type="ECO:0000313" key="2">
    <source>
        <dbReference type="Proteomes" id="UP001595748"/>
    </source>
</evidence>
<proteinExistence type="predicted"/>
<name>A0ABV8A8B8_9DEIO</name>
<protein>
    <recommendedName>
        <fullName evidence="3">Transposase</fullName>
    </recommendedName>
</protein>
<keyword evidence="2" id="KW-1185">Reference proteome</keyword>
<comment type="caution">
    <text evidence="1">The sequence shown here is derived from an EMBL/GenBank/DDBJ whole genome shotgun (WGS) entry which is preliminary data.</text>
</comment>